<feature type="domain" description="VWFC" evidence="2">
    <location>
        <begin position="47"/>
        <end position="123"/>
    </location>
</feature>
<proteinExistence type="predicted"/>
<reference evidence="3" key="1">
    <citation type="submission" date="2025-08" db="UniProtKB">
        <authorList>
            <consortium name="Ensembl"/>
        </authorList>
    </citation>
    <scope>IDENTIFICATION</scope>
</reference>
<keyword evidence="1" id="KW-0732">Signal</keyword>
<dbReference type="InterPro" id="IPR052278">
    <property type="entry name" value="Chordin-like_regulators"/>
</dbReference>
<dbReference type="GeneTree" id="ENSGT00940000164682"/>
<dbReference type="Gene3D" id="2.10.70.10">
    <property type="entry name" value="Complement Module, domain 1"/>
    <property type="match status" value="1"/>
</dbReference>
<accession>A0A673YAW5</accession>
<dbReference type="SMART" id="SM00214">
    <property type="entry name" value="VWC"/>
    <property type="match status" value="1"/>
</dbReference>
<keyword evidence="4" id="KW-1185">Reference proteome</keyword>
<feature type="chain" id="PRO_5025685602" evidence="1">
    <location>
        <begin position="25"/>
        <end position="128"/>
    </location>
</feature>
<evidence type="ECO:0000313" key="3">
    <source>
        <dbReference type="Ensembl" id="ENSSTUP00000031683.1"/>
    </source>
</evidence>
<dbReference type="Proteomes" id="UP000472277">
    <property type="component" value="Chromosome 26"/>
</dbReference>
<evidence type="ECO:0000259" key="2">
    <source>
        <dbReference type="PROSITE" id="PS50184"/>
    </source>
</evidence>
<dbReference type="InterPro" id="IPR001007">
    <property type="entry name" value="VWF_dom"/>
</dbReference>
<evidence type="ECO:0000313" key="4">
    <source>
        <dbReference type="Proteomes" id="UP000472277"/>
    </source>
</evidence>
<name>A0A673YAW5_SALTR</name>
<dbReference type="PANTHER" id="PTHR46526:SF1">
    <property type="entry name" value="CHORDIN"/>
    <property type="match status" value="1"/>
</dbReference>
<feature type="signal peptide" evidence="1">
    <location>
        <begin position="1"/>
        <end position="24"/>
    </location>
</feature>
<dbReference type="GO" id="GO:0036122">
    <property type="term" value="F:BMP binding"/>
    <property type="evidence" value="ECO:0007669"/>
    <property type="project" value="TreeGrafter"/>
</dbReference>
<dbReference type="GO" id="GO:0030514">
    <property type="term" value="P:negative regulation of BMP signaling pathway"/>
    <property type="evidence" value="ECO:0007669"/>
    <property type="project" value="TreeGrafter"/>
</dbReference>
<dbReference type="Ensembl" id="ENSSTUT00000033119.1">
    <property type="protein sequence ID" value="ENSSTUP00000031683.1"/>
    <property type="gene ID" value="ENSSTUG00000013622.1"/>
</dbReference>
<dbReference type="GO" id="GO:0005615">
    <property type="term" value="C:extracellular space"/>
    <property type="evidence" value="ECO:0007669"/>
    <property type="project" value="TreeGrafter"/>
</dbReference>
<dbReference type="SUPFAM" id="SSF57603">
    <property type="entry name" value="FnI-like domain"/>
    <property type="match status" value="1"/>
</dbReference>
<protein>
    <submittedName>
        <fullName evidence="3">Chordin</fullName>
    </submittedName>
</protein>
<dbReference type="Pfam" id="PF00093">
    <property type="entry name" value="VWC"/>
    <property type="match status" value="1"/>
</dbReference>
<reference evidence="3" key="2">
    <citation type="submission" date="2025-09" db="UniProtKB">
        <authorList>
            <consortium name="Ensembl"/>
        </authorList>
    </citation>
    <scope>IDENTIFICATION</scope>
</reference>
<evidence type="ECO:0000256" key="1">
    <source>
        <dbReference type="SAM" id="SignalP"/>
    </source>
</evidence>
<dbReference type="GO" id="GO:0009953">
    <property type="term" value="P:dorsal/ventral pattern formation"/>
    <property type="evidence" value="ECO:0007669"/>
    <property type="project" value="TreeGrafter"/>
</dbReference>
<dbReference type="PROSITE" id="PS50184">
    <property type="entry name" value="VWFC_2"/>
    <property type="match status" value="1"/>
</dbReference>
<dbReference type="PANTHER" id="PTHR46526">
    <property type="entry name" value="CHORDIN"/>
    <property type="match status" value="1"/>
</dbReference>
<gene>
    <name evidence="3" type="primary">LOC115163617</name>
</gene>
<sequence length="128" mass="13960">MQTLGALSSVMCVMSCAWLHSGLASRLKSPILPIQSEREPLTSKGMSGCSFGGRFYSLEDTWHPDLGEPFGVMHCVKCYCETQRGRKGKVLGKVSCKNIKQDCPEPSCDDPVLLPGQCCKTCPKGNPY</sequence>
<organism evidence="3 4">
    <name type="scientific">Salmo trutta</name>
    <name type="common">Brown trout</name>
    <dbReference type="NCBI Taxonomy" id="8032"/>
    <lineage>
        <taxon>Eukaryota</taxon>
        <taxon>Metazoa</taxon>
        <taxon>Chordata</taxon>
        <taxon>Craniata</taxon>
        <taxon>Vertebrata</taxon>
        <taxon>Euteleostomi</taxon>
        <taxon>Actinopterygii</taxon>
        <taxon>Neopterygii</taxon>
        <taxon>Teleostei</taxon>
        <taxon>Protacanthopterygii</taxon>
        <taxon>Salmoniformes</taxon>
        <taxon>Salmonidae</taxon>
        <taxon>Salmoninae</taxon>
        <taxon>Salmo</taxon>
    </lineage>
</organism>
<dbReference type="AlphaFoldDB" id="A0A673YAW5"/>